<accession>A0A9Q0LMU5</accession>
<keyword evidence="2" id="KW-1185">Reference proteome</keyword>
<sequence length="128" mass="15601">MKRQKNQEIFRRIDLRKKRNMKDFTMKCFECFRFKVSSWIILENIGKLIDQFNLFSEHNIYLDPKERNLKLLMLQTKTRKLKTVHIYKRLSLLEGSRVLTEPSGHLEELRLRIYKSTTQCTHIKNTNR</sequence>
<reference evidence="1" key="1">
    <citation type="submission" date="2022-10" db="EMBL/GenBank/DDBJ databases">
        <title>Novel sulphate-reducing endosymbionts in the free-living metamonad Anaeramoeba.</title>
        <authorList>
            <person name="Jerlstrom-Hultqvist J."/>
            <person name="Cepicka I."/>
            <person name="Gallot-Lavallee L."/>
            <person name="Salas-Leiva D."/>
            <person name="Curtis B.A."/>
            <person name="Zahonova K."/>
            <person name="Pipaliya S."/>
            <person name="Dacks J."/>
            <person name="Roger A.J."/>
        </authorList>
    </citation>
    <scope>NUCLEOTIDE SEQUENCE</scope>
    <source>
        <strain evidence="1">BMAN</strain>
    </source>
</reference>
<comment type="caution">
    <text evidence="1">The sequence shown here is derived from an EMBL/GenBank/DDBJ whole genome shotgun (WGS) entry which is preliminary data.</text>
</comment>
<protein>
    <submittedName>
        <fullName evidence="1">Uncharacterized protein</fullName>
    </submittedName>
</protein>
<evidence type="ECO:0000313" key="1">
    <source>
        <dbReference type="EMBL" id="KAJ5074015.1"/>
    </source>
</evidence>
<dbReference type="AlphaFoldDB" id="A0A9Q0LMU5"/>
<name>A0A9Q0LMU5_ANAIG</name>
<gene>
    <name evidence="1" type="ORF">M0811_00643</name>
</gene>
<evidence type="ECO:0000313" key="2">
    <source>
        <dbReference type="Proteomes" id="UP001149090"/>
    </source>
</evidence>
<organism evidence="1 2">
    <name type="scientific">Anaeramoeba ignava</name>
    <name type="common">Anaerobic marine amoeba</name>
    <dbReference type="NCBI Taxonomy" id="1746090"/>
    <lineage>
        <taxon>Eukaryota</taxon>
        <taxon>Metamonada</taxon>
        <taxon>Anaeramoebidae</taxon>
        <taxon>Anaeramoeba</taxon>
    </lineage>
</organism>
<dbReference type="Proteomes" id="UP001149090">
    <property type="component" value="Unassembled WGS sequence"/>
</dbReference>
<dbReference type="EMBL" id="JAPDFW010000070">
    <property type="protein sequence ID" value="KAJ5074015.1"/>
    <property type="molecule type" value="Genomic_DNA"/>
</dbReference>
<proteinExistence type="predicted"/>